<feature type="compositionally biased region" description="Gly residues" evidence="2">
    <location>
        <begin position="274"/>
        <end position="287"/>
    </location>
</feature>
<evidence type="ECO:0000259" key="3">
    <source>
        <dbReference type="PROSITE" id="PS50966"/>
    </source>
</evidence>
<keyword evidence="1" id="KW-0862">Zinc</keyword>
<evidence type="ECO:0000256" key="2">
    <source>
        <dbReference type="SAM" id="MobiDB-lite"/>
    </source>
</evidence>
<feature type="region of interest" description="Disordered" evidence="2">
    <location>
        <begin position="1"/>
        <end position="76"/>
    </location>
</feature>
<evidence type="ECO:0000313" key="4">
    <source>
        <dbReference type="EMBL" id="RRO87189.1"/>
    </source>
</evidence>
<dbReference type="Pfam" id="PF04434">
    <property type="entry name" value="SWIM"/>
    <property type="match status" value="1"/>
</dbReference>
<dbReference type="Proteomes" id="UP000276526">
    <property type="component" value="Unassembled WGS sequence"/>
</dbReference>
<protein>
    <recommendedName>
        <fullName evidence="3">SWIM-type domain-containing protein</fullName>
    </recommendedName>
</protein>
<gene>
    <name evidence="4" type="ORF">CXF48_03155</name>
</gene>
<keyword evidence="1" id="KW-0479">Metal-binding</keyword>
<name>A0A426Q0H8_9CORY</name>
<feature type="compositionally biased region" description="Gly residues" evidence="2">
    <location>
        <begin position="257"/>
        <end position="268"/>
    </location>
</feature>
<sequence length="381" mass="39807">MAGDGPTGHGDDTGRGRAAGRRRSGTPQPQWGDNVVVGDFSRRRRAPARTTGTGDGDGTPPRDGADRGQILRSGDGSWAGDQVIAAVAARADAGRMTRGRNYYRDGNVVSLGMDLNCVAAEVTGSQREPFSVDMRWQPLADRHRAFLEAEFSGDPSHLRLLLAGREPGPEVVALLLRPDQLVDSWCTCPDHGPMCKHRVAVAYALADHLTTDPTAVLTWRGFDTPAVLAAMRARAAVHGTTPPGGDDATAGRAGTAVGRGHGDGGTAGVAGTTGPDGTGDGTTGGPAGPEPVYSSGEFWGDLSVLPNWEHWGPEPGVDHGDTGALSEAMRGVSWNNVDALRSTHELGRCYEVMMEAGADGTPDPWAEPLTARPDDDPTDAP</sequence>
<evidence type="ECO:0000256" key="1">
    <source>
        <dbReference type="PROSITE-ProRule" id="PRU00325"/>
    </source>
</evidence>
<dbReference type="PROSITE" id="PS50966">
    <property type="entry name" value="ZF_SWIM"/>
    <property type="match status" value="1"/>
</dbReference>
<feature type="region of interest" description="Disordered" evidence="2">
    <location>
        <begin position="239"/>
        <end position="297"/>
    </location>
</feature>
<feature type="domain" description="SWIM-type" evidence="3">
    <location>
        <begin position="171"/>
        <end position="206"/>
    </location>
</feature>
<dbReference type="RefSeq" id="WP_125207010.1">
    <property type="nucleotide sequence ID" value="NZ_JAUKFU010000092.1"/>
</dbReference>
<dbReference type="EMBL" id="PQNK01000004">
    <property type="protein sequence ID" value="RRO87189.1"/>
    <property type="molecule type" value="Genomic_DNA"/>
</dbReference>
<evidence type="ECO:0000313" key="5">
    <source>
        <dbReference type="Proteomes" id="UP000276526"/>
    </source>
</evidence>
<dbReference type="InterPro" id="IPR007527">
    <property type="entry name" value="Znf_SWIM"/>
</dbReference>
<dbReference type="GO" id="GO:0008270">
    <property type="term" value="F:zinc ion binding"/>
    <property type="evidence" value="ECO:0007669"/>
    <property type="project" value="UniProtKB-KW"/>
</dbReference>
<keyword evidence="1" id="KW-0863">Zinc-finger</keyword>
<accession>A0A426Q0H8</accession>
<reference evidence="4 5" key="1">
    <citation type="submission" date="2018-01" db="EMBL/GenBank/DDBJ databases">
        <title>Twenty Corynebacterium bovis Genomes.</title>
        <authorList>
            <person name="Gulvik C.A."/>
        </authorList>
    </citation>
    <scope>NUCLEOTIDE SEQUENCE [LARGE SCALE GENOMIC DNA]</scope>
    <source>
        <strain evidence="4 5">F6900</strain>
    </source>
</reference>
<feature type="region of interest" description="Disordered" evidence="2">
    <location>
        <begin position="358"/>
        <end position="381"/>
    </location>
</feature>
<dbReference type="PANTHER" id="PTHR38133:SF1">
    <property type="entry name" value="SLR1429 PROTEIN"/>
    <property type="match status" value="1"/>
</dbReference>
<feature type="compositionally biased region" description="Low complexity" evidence="2">
    <location>
        <begin position="244"/>
        <end position="256"/>
    </location>
</feature>
<proteinExistence type="predicted"/>
<dbReference type="PANTHER" id="PTHR38133">
    <property type="entry name" value="SLR1429 PROTEIN"/>
    <property type="match status" value="1"/>
</dbReference>
<dbReference type="AlphaFoldDB" id="A0A426Q0H8"/>
<feature type="compositionally biased region" description="Low complexity" evidence="2">
    <location>
        <begin position="48"/>
        <end position="62"/>
    </location>
</feature>
<comment type="caution">
    <text evidence="4">The sequence shown here is derived from an EMBL/GenBank/DDBJ whole genome shotgun (WGS) entry which is preliminary data.</text>
</comment>
<organism evidence="4 5">
    <name type="scientific">Corynebacterium bovis</name>
    <dbReference type="NCBI Taxonomy" id="36808"/>
    <lineage>
        <taxon>Bacteria</taxon>
        <taxon>Bacillati</taxon>
        <taxon>Actinomycetota</taxon>
        <taxon>Actinomycetes</taxon>
        <taxon>Mycobacteriales</taxon>
        <taxon>Corynebacteriaceae</taxon>
        <taxon>Corynebacterium</taxon>
    </lineage>
</organism>